<comment type="caution">
    <text evidence="1">The sequence shown here is derived from an EMBL/GenBank/DDBJ whole genome shotgun (WGS) entry which is preliminary data.</text>
</comment>
<dbReference type="RefSeq" id="WP_116073700.1">
    <property type="nucleotide sequence ID" value="NZ_BONB01000012.1"/>
</dbReference>
<evidence type="ECO:0008006" key="3">
    <source>
        <dbReference type="Google" id="ProtNLM"/>
    </source>
</evidence>
<evidence type="ECO:0000313" key="1">
    <source>
        <dbReference type="EMBL" id="REG01437.1"/>
    </source>
</evidence>
<keyword evidence="2" id="KW-1185">Reference proteome</keyword>
<sequence>MVSFLGRRSVGAVVVPPAEALDYRPAEWAGALVVVEHGTLEVECANGVGARFEAGAVLTFANVRPRRLLNPGAVPLVLSMVRPTPHRR</sequence>
<evidence type="ECO:0000313" key="2">
    <source>
        <dbReference type="Proteomes" id="UP000256913"/>
    </source>
</evidence>
<dbReference type="OrthoDB" id="3576740at2"/>
<proteinExistence type="predicted"/>
<reference evidence="1 2" key="1">
    <citation type="submission" date="2018-08" db="EMBL/GenBank/DDBJ databases">
        <title>Sequencing the genomes of 1000 actinobacteria strains.</title>
        <authorList>
            <person name="Klenk H.-P."/>
        </authorList>
    </citation>
    <scope>NUCLEOTIDE SEQUENCE [LARGE SCALE GENOMIC DNA]</scope>
    <source>
        <strain evidence="1 2">DSM 44099</strain>
    </source>
</reference>
<accession>A0A3D9ZVX8</accession>
<protein>
    <recommendedName>
        <fullName evidence="3">Cupin domain</fullName>
    </recommendedName>
</protein>
<name>A0A3D9ZVX8_9ACTN</name>
<organism evidence="1 2">
    <name type="scientific">Asanoa ferruginea</name>
    <dbReference type="NCBI Taxonomy" id="53367"/>
    <lineage>
        <taxon>Bacteria</taxon>
        <taxon>Bacillati</taxon>
        <taxon>Actinomycetota</taxon>
        <taxon>Actinomycetes</taxon>
        <taxon>Micromonosporales</taxon>
        <taxon>Micromonosporaceae</taxon>
        <taxon>Asanoa</taxon>
    </lineage>
</organism>
<gene>
    <name evidence="1" type="ORF">DFJ67_7521</name>
</gene>
<dbReference type="Proteomes" id="UP000256913">
    <property type="component" value="Unassembled WGS sequence"/>
</dbReference>
<dbReference type="EMBL" id="QUMQ01000001">
    <property type="protein sequence ID" value="REG01437.1"/>
    <property type="molecule type" value="Genomic_DNA"/>
</dbReference>
<dbReference type="AlphaFoldDB" id="A0A3D9ZVX8"/>